<dbReference type="InterPro" id="IPR050229">
    <property type="entry name" value="GlpE_sulfurtransferase"/>
</dbReference>
<sequence length="108" mass="11968">MEQWNDIEPGKFLQLAAGGNLDSDQIIDVREQQEWDYYHLDSSLLIPMNTIPHRLAEIPAGKAVYIICAHGVRSAGVCRYLTEKGYSSLHNVVGGMAAVASLQGFQYD</sequence>
<dbReference type="Pfam" id="PF00581">
    <property type="entry name" value="Rhodanese"/>
    <property type="match status" value="1"/>
</dbReference>
<dbReference type="InterPro" id="IPR001763">
    <property type="entry name" value="Rhodanese-like_dom"/>
</dbReference>
<evidence type="ECO:0000313" key="2">
    <source>
        <dbReference type="EMBL" id="MBW7454430.1"/>
    </source>
</evidence>
<dbReference type="PANTHER" id="PTHR43031">
    <property type="entry name" value="FAD-DEPENDENT OXIDOREDUCTASE"/>
    <property type="match status" value="1"/>
</dbReference>
<dbReference type="Proteomes" id="UP001519887">
    <property type="component" value="Unassembled WGS sequence"/>
</dbReference>
<dbReference type="SMART" id="SM00450">
    <property type="entry name" value="RHOD"/>
    <property type="match status" value="1"/>
</dbReference>
<reference evidence="2 3" key="1">
    <citation type="submission" date="2021-07" db="EMBL/GenBank/DDBJ databases">
        <title>Paenibacillus radiodurans sp. nov., isolated from the southeastern edge of Tengger Desert.</title>
        <authorList>
            <person name="Zhang G."/>
        </authorList>
    </citation>
    <scope>NUCLEOTIDE SEQUENCE [LARGE SCALE GENOMIC DNA]</scope>
    <source>
        <strain evidence="2 3">CCM 7311</strain>
    </source>
</reference>
<accession>A0ABS7C0T8</accession>
<gene>
    <name evidence="2" type="ORF">K0U00_10345</name>
</gene>
<dbReference type="EMBL" id="JAHZIK010000200">
    <property type="protein sequence ID" value="MBW7454430.1"/>
    <property type="molecule type" value="Genomic_DNA"/>
</dbReference>
<proteinExistence type="predicted"/>
<dbReference type="Gene3D" id="3.40.250.10">
    <property type="entry name" value="Rhodanese-like domain"/>
    <property type="match status" value="1"/>
</dbReference>
<evidence type="ECO:0000313" key="3">
    <source>
        <dbReference type="Proteomes" id="UP001519887"/>
    </source>
</evidence>
<dbReference type="RefSeq" id="WP_210041593.1">
    <property type="nucleotide sequence ID" value="NZ_JBHLVU010000073.1"/>
</dbReference>
<comment type="caution">
    <text evidence="2">The sequence shown here is derived from an EMBL/GenBank/DDBJ whole genome shotgun (WGS) entry which is preliminary data.</text>
</comment>
<evidence type="ECO:0000259" key="1">
    <source>
        <dbReference type="PROSITE" id="PS50206"/>
    </source>
</evidence>
<dbReference type="PROSITE" id="PS50206">
    <property type="entry name" value="RHODANESE_3"/>
    <property type="match status" value="1"/>
</dbReference>
<dbReference type="InterPro" id="IPR036873">
    <property type="entry name" value="Rhodanese-like_dom_sf"/>
</dbReference>
<dbReference type="CDD" id="cd00158">
    <property type="entry name" value="RHOD"/>
    <property type="match status" value="1"/>
</dbReference>
<dbReference type="PANTHER" id="PTHR43031:SF17">
    <property type="entry name" value="SULFURTRANSFERASE YTWF-RELATED"/>
    <property type="match status" value="1"/>
</dbReference>
<name>A0ABS7C0T8_9BACL</name>
<feature type="domain" description="Rhodanese" evidence="1">
    <location>
        <begin position="20"/>
        <end position="104"/>
    </location>
</feature>
<dbReference type="SUPFAM" id="SSF52821">
    <property type="entry name" value="Rhodanese/Cell cycle control phosphatase"/>
    <property type="match status" value="1"/>
</dbReference>
<keyword evidence="3" id="KW-1185">Reference proteome</keyword>
<protein>
    <submittedName>
        <fullName evidence="2">Rhodanese-like domain-containing protein</fullName>
    </submittedName>
</protein>
<organism evidence="2 3">
    <name type="scientific">Paenibacillus sepulcri</name>
    <dbReference type="NCBI Taxonomy" id="359917"/>
    <lineage>
        <taxon>Bacteria</taxon>
        <taxon>Bacillati</taxon>
        <taxon>Bacillota</taxon>
        <taxon>Bacilli</taxon>
        <taxon>Bacillales</taxon>
        <taxon>Paenibacillaceae</taxon>
        <taxon>Paenibacillus</taxon>
    </lineage>
</organism>